<name>R2SZZ3_9ENTE</name>
<evidence type="ECO:0000313" key="4">
    <source>
        <dbReference type="Proteomes" id="UP000014197"/>
    </source>
</evidence>
<proteinExistence type="predicted"/>
<dbReference type="EMBL" id="AJAR01000013">
    <property type="protein sequence ID" value="EOH98356.1"/>
    <property type="molecule type" value="Genomic_DNA"/>
</dbReference>
<evidence type="ECO:0000313" key="3">
    <source>
        <dbReference type="Proteomes" id="UP000013858"/>
    </source>
</evidence>
<comment type="caution">
    <text evidence="1">The sequence shown here is derived from an EMBL/GenBank/DDBJ whole genome shotgun (WGS) entry which is preliminary data.</text>
</comment>
<dbReference type="PATRIC" id="fig|1158608.3.peg.1514"/>
<dbReference type="AlphaFoldDB" id="R2SZZ3"/>
<dbReference type="Proteomes" id="UP000014197">
    <property type="component" value="Unassembled WGS sequence"/>
</dbReference>
<dbReference type="EMBL" id="ASVY01000003">
    <property type="protein sequence ID" value="EOT59869.1"/>
    <property type="molecule type" value="Genomic_DNA"/>
</dbReference>
<dbReference type="Gene3D" id="1.10.287.800">
    <property type="entry name" value="protein ne1242"/>
    <property type="match status" value="1"/>
</dbReference>
<sequence>MAETMIVILQHFKNQLEKILFNQICDYNVLKKEGVRMFDYNNYLQKNGSMSFEEALKIFNSIFKILKCKDEYLHELWKEVIDSAIAYSNMRTNWNYFSREEKQEKDKLRTNYHNTFMINLKAFHKLTEQLELDTSWIEKLGSSEDRNRWGDFGGYILCIENIRAR</sequence>
<dbReference type="eggNOG" id="ENOG50331H7">
    <property type="taxonomic scope" value="Bacteria"/>
</dbReference>
<gene>
    <name evidence="2" type="ORF">I583_02504</name>
    <name evidence="1" type="ORF">UAW_01537</name>
</gene>
<keyword evidence="4" id="KW-1185">Reference proteome</keyword>
<evidence type="ECO:0000313" key="1">
    <source>
        <dbReference type="EMBL" id="EOH98356.1"/>
    </source>
</evidence>
<dbReference type="Proteomes" id="UP000013858">
    <property type="component" value="Unassembled WGS sequence"/>
</dbReference>
<reference evidence="1 3" key="1">
    <citation type="submission" date="2013-02" db="EMBL/GenBank/DDBJ databases">
        <title>The Genome Sequence of Enterococcus haemoperoxidus BAA-382.</title>
        <authorList>
            <consortium name="The Broad Institute Genome Sequencing Platform"/>
            <consortium name="The Broad Institute Genome Sequencing Center for Infectious Disease"/>
            <person name="Earl A.M."/>
            <person name="Gilmore M.S."/>
            <person name="Lebreton F."/>
            <person name="Walker B."/>
            <person name="Young S.K."/>
            <person name="Zeng Q."/>
            <person name="Gargeya S."/>
            <person name="Fitzgerald M."/>
            <person name="Haas B."/>
            <person name="Abouelleil A."/>
            <person name="Alvarado L."/>
            <person name="Arachchi H.M."/>
            <person name="Berlin A.M."/>
            <person name="Chapman S.B."/>
            <person name="Dewar J."/>
            <person name="Goldberg J."/>
            <person name="Griggs A."/>
            <person name="Gujja S."/>
            <person name="Hansen M."/>
            <person name="Howarth C."/>
            <person name="Imamovic A."/>
            <person name="Larimer J."/>
            <person name="McCowan C."/>
            <person name="Murphy C."/>
            <person name="Neiman D."/>
            <person name="Pearson M."/>
            <person name="Priest M."/>
            <person name="Roberts A."/>
            <person name="Saif S."/>
            <person name="Shea T."/>
            <person name="Sisk P."/>
            <person name="Sykes S."/>
            <person name="Wortman J."/>
            <person name="Nusbaum C."/>
            <person name="Birren B."/>
        </authorList>
    </citation>
    <scope>NUCLEOTIDE SEQUENCE [LARGE SCALE GENOMIC DNA]</scope>
    <source>
        <strain evidence="1 3">ATCC BAA-382</strain>
    </source>
</reference>
<evidence type="ECO:0000313" key="2">
    <source>
        <dbReference type="EMBL" id="EOT59869.1"/>
    </source>
</evidence>
<reference evidence="2 4" key="2">
    <citation type="submission" date="2013-03" db="EMBL/GenBank/DDBJ databases">
        <title>The Genome Sequence of Enterococcus haemoperoxidus BAA-382 (PacBio/Illumina hybrid assembly).</title>
        <authorList>
            <consortium name="The Broad Institute Genomics Platform"/>
            <consortium name="The Broad Institute Genome Sequencing Center for Infectious Disease"/>
            <person name="Earl A."/>
            <person name="Russ C."/>
            <person name="Gilmore M."/>
            <person name="Surin D."/>
            <person name="Walker B."/>
            <person name="Young S."/>
            <person name="Zeng Q."/>
            <person name="Gargeya S."/>
            <person name="Fitzgerald M."/>
            <person name="Haas B."/>
            <person name="Abouelleil A."/>
            <person name="Allen A.W."/>
            <person name="Alvarado L."/>
            <person name="Arachchi H.M."/>
            <person name="Berlin A.M."/>
            <person name="Chapman S.B."/>
            <person name="Gainer-Dewar J."/>
            <person name="Goldberg J."/>
            <person name="Griggs A."/>
            <person name="Gujja S."/>
            <person name="Hansen M."/>
            <person name="Howarth C."/>
            <person name="Imamovic A."/>
            <person name="Ireland A."/>
            <person name="Larimer J."/>
            <person name="McCowan C."/>
            <person name="Murphy C."/>
            <person name="Pearson M."/>
            <person name="Poon T.W."/>
            <person name="Priest M."/>
            <person name="Roberts A."/>
            <person name="Saif S."/>
            <person name="Shea T."/>
            <person name="Sisk P."/>
            <person name="Sykes S."/>
            <person name="Wortman J."/>
            <person name="Nusbaum C."/>
            <person name="Birren B."/>
        </authorList>
    </citation>
    <scope>NUCLEOTIDE SEQUENCE [LARGE SCALE GENOMIC DNA]</scope>
    <source>
        <strain evidence="2 4">ATCC BAA-382</strain>
    </source>
</reference>
<protein>
    <submittedName>
        <fullName evidence="1">Uncharacterized protein</fullName>
    </submittedName>
</protein>
<dbReference type="RefSeq" id="WP_010761739.1">
    <property type="nucleotide sequence ID" value="NZ_KB946316.1"/>
</dbReference>
<accession>R2SZZ3</accession>
<organism evidence="1 3">
    <name type="scientific">Enterococcus haemoperoxidus ATCC BAA-382</name>
    <dbReference type="NCBI Taxonomy" id="1158608"/>
    <lineage>
        <taxon>Bacteria</taxon>
        <taxon>Bacillati</taxon>
        <taxon>Bacillota</taxon>
        <taxon>Bacilli</taxon>
        <taxon>Lactobacillales</taxon>
        <taxon>Enterococcaceae</taxon>
        <taxon>Enterococcus</taxon>
    </lineage>
</organism>